<dbReference type="GO" id="GO:0004180">
    <property type="term" value="F:carboxypeptidase activity"/>
    <property type="evidence" value="ECO:0007669"/>
    <property type="project" value="UniProtKB-KW"/>
</dbReference>
<feature type="region of interest" description="Disordered" evidence="8">
    <location>
        <begin position="391"/>
        <end position="421"/>
    </location>
</feature>
<dbReference type="PANTHER" id="PTHR21581:SF33">
    <property type="entry name" value="D-ALANYL-D-ALANINE CARBOXYPEPTIDASE DACB"/>
    <property type="match status" value="1"/>
</dbReference>
<evidence type="ECO:0000313" key="13">
    <source>
        <dbReference type="Proteomes" id="UP001596220"/>
    </source>
</evidence>
<evidence type="ECO:0000256" key="7">
    <source>
        <dbReference type="RuleBase" id="RU004016"/>
    </source>
</evidence>
<evidence type="ECO:0000256" key="1">
    <source>
        <dbReference type="ARBA" id="ARBA00007164"/>
    </source>
</evidence>
<gene>
    <name evidence="12" type="ORF">ACFP3R_09715</name>
</gene>
<keyword evidence="12" id="KW-0645">Protease</keyword>
<feature type="transmembrane region" description="Helical" evidence="9">
    <location>
        <begin position="432"/>
        <end position="452"/>
    </location>
</feature>
<feature type="domain" description="Peptidase S11 D-alanyl-D-alanine carboxypeptidase A N-terminal" evidence="11">
    <location>
        <begin position="133"/>
        <end position="353"/>
    </location>
</feature>
<dbReference type="EC" id="3.4.-.-" evidence="12"/>
<proteinExistence type="inferred from homology"/>
<dbReference type="Gene3D" id="3.40.710.10">
    <property type="entry name" value="DD-peptidase/beta-lactamase superfamily"/>
    <property type="match status" value="1"/>
</dbReference>
<keyword evidence="5" id="KW-0573">Peptidoglycan synthesis</keyword>
<keyword evidence="2 10" id="KW-0732">Signal</keyword>
<evidence type="ECO:0000256" key="3">
    <source>
        <dbReference type="ARBA" id="ARBA00022801"/>
    </source>
</evidence>
<feature type="region of interest" description="Disordered" evidence="8">
    <location>
        <begin position="74"/>
        <end position="112"/>
    </location>
</feature>
<dbReference type="PANTHER" id="PTHR21581">
    <property type="entry name" value="D-ALANYL-D-ALANINE CARBOXYPEPTIDASE"/>
    <property type="match status" value="1"/>
</dbReference>
<dbReference type="SUPFAM" id="SSF56601">
    <property type="entry name" value="beta-lactamase/transpeptidase-like"/>
    <property type="match status" value="1"/>
</dbReference>
<dbReference type="Proteomes" id="UP001596220">
    <property type="component" value="Unassembled WGS sequence"/>
</dbReference>
<evidence type="ECO:0000256" key="4">
    <source>
        <dbReference type="ARBA" id="ARBA00022960"/>
    </source>
</evidence>
<keyword evidence="6" id="KW-0961">Cell wall biogenesis/degradation</keyword>
<comment type="similarity">
    <text evidence="1 7">Belongs to the peptidase S11 family.</text>
</comment>
<dbReference type="InterPro" id="IPR018044">
    <property type="entry name" value="Peptidase_S11"/>
</dbReference>
<dbReference type="InterPro" id="IPR012338">
    <property type="entry name" value="Beta-lactam/transpept-like"/>
</dbReference>
<organism evidence="12 13">
    <name type="scientific">Saccharothrix lopnurensis</name>
    <dbReference type="NCBI Taxonomy" id="1670621"/>
    <lineage>
        <taxon>Bacteria</taxon>
        <taxon>Bacillati</taxon>
        <taxon>Actinomycetota</taxon>
        <taxon>Actinomycetes</taxon>
        <taxon>Pseudonocardiales</taxon>
        <taxon>Pseudonocardiaceae</taxon>
        <taxon>Saccharothrix</taxon>
    </lineage>
</organism>
<dbReference type="InterPro" id="IPR001967">
    <property type="entry name" value="Peptidase_S11_N"/>
</dbReference>
<dbReference type="RefSeq" id="WP_380634805.1">
    <property type="nucleotide sequence ID" value="NZ_JBHSQO010000007.1"/>
</dbReference>
<name>A0ABW1P2S5_9PSEU</name>
<sequence length="482" mass="48981">MRPSAFRRSVAPVLAACTAACALTATAVLAAAPALASAAAPVPAQVGGLGTVLPGESVPVLRGEPVPVRARGLQAQPSCENKVSPPPAVDTSEQVPPGEQPPRPLEVPENPVGGDRLGECGLVLPPNSPVLPDGISASNWLVADLDSGAVLAGLDPHGRQRPASVIKVLLATVAAKELSPDATVVATAEDVAQECTCVGLRAGASYTVEQLLQALVMASGNDVAHALARRLGGIPSAIRKMNALAAELGALDTRAVTPSGLDGPGTSTSAYDVALIFREAMKHPDFVKAVRTQRIDFPAPGGAGTVPVVNDNRMLTTYQGALGGKSGFTDDAQHTYVGAAERNGKRLVVVLLRGQQSPVRMIDQAARLLDYGFELPPSASADPVGRLVEGAPQARKKTTEPRPTSTSTAVGQVANTTDDTQSSAMRKAFGNVGGPITAVAGVGLLLALAMYLRSRRAKAAARARRAAAAAAAGAGVGGSQPS</sequence>
<evidence type="ECO:0000256" key="2">
    <source>
        <dbReference type="ARBA" id="ARBA00022729"/>
    </source>
</evidence>
<keyword evidence="13" id="KW-1185">Reference proteome</keyword>
<accession>A0ABW1P2S5</accession>
<feature type="signal peptide" evidence="10">
    <location>
        <begin position="1"/>
        <end position="30"/>
    </location>
</feature>
<comment type="caution">
    <text evidence="12">The sequence shown here is derived from an EMBL/GenBank/DDBJ whole genome shotgun (WGS) entry which is preliminary data.</text>
</comment>
<evidence type="ECO:0000313" key="12">
    <source>
        <dbReference type="EMBL" id="MFC6089546.1"/>
    </source>
</evidence>
<reference evidence="13" key="1">
    <citation type="journal article" date="2019" name="Int. J. Syst. Evol. Microbiol.">
        <title>The Global Catalogue of Microorganisms (GCM) 10K type strain sequencing project: providing services to taxonomists for standard genome sequencing and annotation.</title>
        <authorList>
            <consortium name="The Broad Institute Genomics Platform"/>
            <consortium name="The Broad Institute Genome Sequencing Center for Infectious Disease"/>
            <person name="Wu L."/>
            <person name="Ma J."/>
        </authorList>
    </citation>
    <scope>NUCLEOTIDE SEQUENCE [LARGE SCALE GENOMIC DNA]</scope>
    <source>
        <strain evidence="13">CGMCC 4.7246</strain>
    </source>
</reference>
<protein>
    <submittedName>
        <fullName evidence="12">D-alanyl-D-alanine carboxypeptidase family protein</fullName>
        <ecNumber evidence="12">3.4.-.-</ecNumber>
    </submittedName>
</protein>
<keyword evidence="3 12" id="KW-0378">Hydrolase</keyword>
<dbReference type="EMBL" id="JBHSQO010000007">
    <property type="protein sequence ID" value="MFC6089546.1"/>
    <property type="molecule type" value="Genomic_DNA"/>
</dbReference>
<feature type="chain" id="PRO_5045142554" evidence="10">
    <location>
        <begin position="31"/>
        <end position="482"/>
    </location>
</feature>
<evidence type="ECO:0000256" key="6">
    <source>
        <dbReference type="ARBA" id="ARBA00023316"/>
    </source>
</evidence>
<evidence type="ECO:0000256" key="8">
    <source>
        <dbReference type="SAM" id="MobiDB-lite"/>
    </source>
</evidence>
<evidence type="ECO:0000259" key="11">
    <source>
        <dbReference type="Pfam" id="PF00768"/>
    </source>
</evidence>
<keyword evidence="12" id="KW-0121">Carboxypeptidase</keyword>
<evidence type="ECO:0000256" key="5">
    <source>
        <dbReference type="ARBA" id="ARBA00022984"/>
    </source>
</evidence>
<keyword evidence="4" id="KW-0133">Cell shape</keyword>
<keyword evidence="9" id="KW-1133">Transmembrane helix</keyword>
<evidence type="ECO:0000256" key="10">
    <source>
        <dbReference type="SAM" id="SignalP"/>
    </source>
</evidence>
<evidence type="ECO:0000256" key="9">
    <source>
        <dbReference type="SAM" id="Phobius"/>
    </source>
</evidence>
<keyword evidence="9" id="KW-0812">Transmembrane</keyword>
<dbReference type="PRINTS" id="PR00725">
    <property type="entry name" value="DADACBPTASE1"/>
</dbReference>
<feature type="compositionally biased region" description="Polar residues" evidence="8">
    <location>
        <begin position="401"/>
        <end position="421"/>
    </location>
</feature>
<keyword evidence="9" id="KW-0472">Membrane</keyword>
<dbReference type="Pfam" id="PF00768">
    <property type="entry name" value="Peptidase_S11"/>
    <property type="match status" value="1"/>
</dbReference>